<proteinExistence type="predicted"/>
<dbReference type="PROSITE" id="PS51257">
    <property type="entry name" value="PROKAR_LIPOPROTEIN"/>
    <property type="match status" value="1"/>
</dbReference>
<evidence type="ECO:0000313" key="2">
    <source>
        <dbReference type="EMBL" id="GMQ29937.1"/>
    </source>
</evidence>
<organism evidence="2 3">
    <name type="scientific">Algoriphagus confluentis</name>
    <dbReference type="NCBI Taxonomy" id="1697556"/>
    <lineage>
        <taxon>Bacteria</taxon>
        <taxon>Pseudomonadati</taxon>
        <taxon>Bacteroidota</taxon>
        <taxon>Cytophagia</taxon>
        <taxon>Cytophagales</taxon>
        <taxon>Cyclobacteriaceae</taxon>
        <taxon>Algoriphagus</taxon>
    </lineage>
</organism>
<sequence length="283" mass="31728">MKPTYLSLAKISVLAGLFLISACSSEEDANPTDQLNDTEETSQEMDLTATLEDVDEVALTGFQRNGFTDRTLVTLEEDLCERVKIEWLPNEKKMIIDFGEGCTSPRGVTRKGKIIVSYTGRYWAPGTVITTTFENYYVDDRKIEGIRVLTNEGFNANDRFFTFKTVVEGGKVTWPDGTFRTFESRQTKRVFLPNENRGIIYAVDGGSRGVNRKGNSYVVEITSPLIFAERCIRSGIRMPSEGVMLIRVETRGAIEIDFGSDTCDREVSITFNGTTRTVTLPRS</sequence>
<protein>
    <recommendedName>
        <fullName evidence="4">Lipoprotein</fullName>
    </recommendedName>
</protein>
<evidence type="ECO:0000256" key="1">
    <source>
        <dbReference type="SAM" id="SignalP"/>
    </source>
</evidence>
<comment type="caution">
    <text evidence="2">The sequence shown here is derived from an EMBL/GenBank/DDBJ whole genome shotgun (WGS) entry which is preliminary data.</text>
</comment>
<gene>
    <name evidence="2" type="ORF">Aconfl_25800</name>
</gene>
<name>A0ABQ6PQY1_9BACT</name>
<feature type="signal peptide" evidence="1">
    <location>
        <begin position="1"/>
        <end position="29"/>
    </location>
</feature>
<keyword evidence="1" id="KW-0732">Signal</keyword>
<evidence type="ECO:0008006" key="4">
    <source>
        <dbReference type="Google" id="ProtNLM"/>
    </source>
</evidence>
<feature type="chain" id="PRO_5046339721" description="Lipoprotein" evidence="1">
    <location>
        <begin position="30"/>
        <end position="283"/>
    </location>
</feature>
<evidence type="ECO:0000313" key="3">
    <source>
        <dbReference type="Proteomes" id="UP001338309"/>
    </source>
</evidence>
<dbReference type="Proteomes" id="UP001338309">
    <property type="component" value="Unassembled WGS sequence"/>
</dbReference>
<reference evidence="2 3" key="1">
    <citation type="submission" date="2023-08" db="EMBL/GenBank/DDBJ databases">
        <title>Draft genome sequence of Algoriphagus confluentis.</title>
        <authorList>
            <person name="Takatani N."/>
            <person name="Hosokawa M."/>
            <person name="Sawabe T."/>
        </authorList>
    </citation>
    <scope>NUCLEOTIDE SEQUENCE [LARGE SCALE GENOMIC DNA]</scope>
    <source>
        <strain evidence="2 3">NBRC 111222</strain>
    </source>
</reference>
<dbReference type="RefSeq" id="WP_338224651.1">
    <property type="nucleotide sequence ID" value="NZ_BTPD01000008.1"/>
</dbReference>
<keyword evidence="3" id="KW-1185">Reference proteome</keyword>
<dbReference type="EMBL" id="BTPD01000008">
    <property type="protein sequence ID" value="GMQ29937.1"/>
    <property type="molecule type" value="Genomic_DNA"/>
</dbReference>
<accession>A0ABQ6PQY1</accession>